<dbReference type="GO" id="GO:0004175">
    <property type="term" value="F:endopeptidase activity"/>
    <property type="evidence" value="ECO:0007669"/>
    <property type="project" value="UniProtKB-ARBA"/>
</dbReference>
<protein>
    <submittedName>
        <fullName evidence="3">Putative metal-dependent membrane protease</fullName>
    </submittedName>
</protein>
<feature type="transmembrane region" description="Helical" evidence="1">
    <location>
        <begin position="105"/>
        <end position="130"/>
    </location>
</feature>
<keyword evidence="3" id="KW-0378">Hydrolase</keyword>
<dbReference type="InterPro" id="IPR052710">
    <property type="entry name" value="CAAX_protease"/>
</dbReference>
<feature type="domain" description="CAAX prenyl protease 2/Lysostaphin resistance protein A-like" evidence="2">
    <location>
        <begin position="73"/>
        <end position="157"/>
    </location>
</feature>
<keyword evidence="3" id="KW-0645">Protease</keyword>
<evidence type="ECO:0000313" key="3">
    <source>
        <dbReference type="EMBL" id="AGB41853.1"/>
    </source>
</evidence>
<reference evidence="4" key="1">
    <citation type="submission" date="2012-02" db="EMBL/GenBank/DDBJ databases">
        <title>The complete genome of Halobacteroides halobius DSM 5150.</title>
        <authorList>
            <person name="Lucas S."/>
            <person name="Copeland A."/>
            <person name="Lapidus A."/>
            <person name="Glavina del Rio T."/>
            <person name="Dalin E."/>
            <person name="Tice H."/>
            <person name="Bruce D."/>
            <person name="Goodwin L."/>
            <person name="Pitluck S."/>
            <person name="Peters L."/>
            <person name="Mikhailova N."/>
            <person name="Gu W."/>
            <person name="Kyrpides N."/>
            <person name="Mavromatis K."/>
            <person name="Ivanova N."/>
            <person name="Brettin T."/>
            <person name="Detter J.C."/>
            <person name="Han C."/>
            <person name="Larimer F."/>
            <person name="Land M."/>
            <person name="Hauser L."/>
            <person name="Markowitz V."/>
            <person name="Cheng J.-F."/>
            <person name="Hugenholtz P."/>
            <person name="Woyke T."/>
            <person name="Wu D."/>
            <person name="Tindall B."/>
            <person name="Pomrenke H."/>
            <person name="Brambilla E."/>
            <person name="Klenk H.-P."/>
            <person name="Eisen J.A."/>
        </authorList>
    </citation>
    <scope>NUCLEOTIDE SEQUENCE [LARGE SCALE GENOMIC DNA]</scope>
    <source>
        <strain evidence="4">ATCC 35273 / DSM 5150 / MD-1</strain>
    </source>
</reference>
<feature type="transmembrane region" description="Helical" evidence="1">
    <location>
        <begin position="136"/>
        <end position="157"/>
    </location>
</feature>
<feature type="transmembrane region" description="Helical" evidence="1">
    <location>
        <begin position="28"/>
        <end position="51"/>
    </location>
</feature>
<dbReference type="eggNOG" id="COG1266">
    <property type="taxonomic scope" value="Bacteria"/>
</dbReference>
<keyword evidence="1" id="KW-1133">Transmembrane helix</keyword>
<dbReference type="InterPro" id="IPR003675">
    <property type="entry name" value="Rce1/LyrA-like_dom"/>
</dbReference>
<dbReference type="EMBL" id="CP003359">
    <property type="protein sequence ID" value="AGB41853.1"/>
    <property type="molecule type" value="Genomic_DNA"/>
</dbReference>
<dbReference type="Pfam" id="PF02517">
    <property type="entry name" value="Rce1-like"/>
    <property type="match status" value="1"/>
</dbReference>
<dbReference type="GO" id="GO:0006508">
    <property type="term" value="P:proteolysis"/>
    <property type="evidence" value="ECO:0007669"/>
    <property type="project" value="UniProtKB-KW"/>
</dbReference>
<feature type="transmembrane region" description="Helical" evidence="1">
    <location>
        <begin position="71"/>
        <end position="93"/>
    </location>
</feature>
<dbReference type="PANTHER" id="PTHR36435:SF1">
    <property type="entry name" value="CAAX AMINO TERMINAL PROTEASE FAMILY PROTEIN"/>
    <property type="match status" value="1"/>
</dbReference>
<dbReference type="HOGENOM" id="CLU_1265464_0_0_9"/>
<proteinExistence type="predicted"/>
<name>L0KCQ8_HALHC</name>
<keyword evidence="1" id="KW-0472">Membrane</keyword>
<dbReference type="GO" id="GO:0080120">
    <property type="term" value="P:CAAX-box protein maturation"/>
    <property type="evidence" value="ECO:0007669"/>
    <property type="project" value="UniProtKB-ARBA"/>
</dbReference>
<evidence type="ECO:0000313" key="4">
    <source>
        <dbReference type="Proteomes" id="UP000010880"/>
    </source>
</evidence>
<keyword evidence="1" id="KW-0812">Transmembrane</keyword>
<dbReference type="OrthoDB" id="4177129at2"/>
<organism evidence="3 4">
    <name type="scientific">Halobacteroides halobius (strain ATCC 35273 / DSM 5150 / MD-1)</name>
    <dbReference type="NCBI Taxonomy" id="748449"/>
    <lineage>
        <taxon>Bacteria</taxon>
        <taxon>Bacillati</taxon>
        <taxon>Bacillota</taxon>
        <taxon>Clostridia</taxon>
        <taxon>Halanaerobiales</taxon>
        <taxon>Halobacteroidaceae</taxon>
        <taxon>Halobacteroides</taxon>
    </lineage>
</organism>
<keyword evidence="4" id="KW-1185">Reference proteome</keyword>
<dbReference type="STRING" id="748449.Halha_1945"/>
<dbReference type="PANTHER" id="PTHR36435">
    <property type="entry name" value="SLR1288 PROTEIN"/>
    <property type="match status" value="1"/>
</dbReference>
<evidence type="ECO:0000259" key="2">
    <source>
        <dbReference type="Pfam" id="PF02517"/>
    </source>
</evidence>
<dbReference type="KEGG" id="hhl:Halha_1945"/>
<sequence>MTWMGLRRRKDKLKELVLNNKEQINIKLLAILTVVAVSLDLFSSKIMSMIMSLSSTPVSKLENMVKLMQGGLGLLIGALIAPVIEEIVFRGIIVDGIITRYSQKTAIVVSAVLFSIYHFNIFQLLSSFVVGLLLGYIYLETRSVVVCIVTHFIYDLIPLVMNQTQPFRSGVPKIEKMDYIIVVVSRLVLVSGIKLLHNYFQYNSVAFIGGSNGQKENY</sequence>
<accession>L0KCQ8</accession>
<evidence type="ECO:0000256" key="1">
    <source>
        <dbReference type="SAM" id="Phobius"/>
    </source>
</evidence>
<dbReference type="Proteomes" id="UP000010880">
    <property type="component" value="Chromosome"/>
</dbReference>
<dbReference type="AlphaFoldDB" id="L0KCQ8"/>
<gene>
    <name evidence="3" type="ordered locus">Halha_1945</name>
</gene>